<dbReference type="InterPro" id="IPR036770">
    <property type="entry name" value="Ankyrin_rpt-contain_sf"/>
</dbReference>
<proteinExistence type="predicted"/>
<evidence type="ECO:0000256" key="3">
    <source>
        <dbReference type="ARBA" id="ARBA00022741"/>
    </source>
</evidence>
<keyword evidence="1" id="KW-0723">Serine/threonine-protein kinase</keyword>
<evidence type="ECO:0000256" key="4">
    <source>
        <dbReference type="ARBA" id="ARBA00022777"/>
    </source>
</evidence>
<dbReference type="PANTHER" id="PTHR24351">
    <property type="entry name" value="RIBOSOMAL PROTEIN S6 KINASE"/>
    <property type="match status" value="1"/>
</dbReference>
<evidence type="ECO:0000256" key="7">
    <source>
        <dbReference type="SAM" id="MobiDB-lite"/>
    </source>
</evidence>
<reference evidence="10" key="1">
    <citation type="journal article" date="2015" name="Genome Announc.">
        <title>Draft whole-genome sequence of the biocontrol agent Trichoderma harzianum T6776.</title>
        <authorList>
            <person name="Baroncelli R."/>
            <person name="Piaggeschi G."/>
            <person name="Fiorini L."/>
            <person name="Bertolini E."/>
            <person name="Zapparata A."/>
            <person name="Pe M.E."/>
            <person name="Sarrocco S."/>
            <person name="Vannacci G."/>
        </authorList>
    </citation>
    <scope>NUCLEOTIDE SEQUENCE [LARGE SCALE GENOMIC DNA]</scope>
    <source>
        <strain evidence="10">T6776</strain>
    </source>
</reference>
<feature type="domain" description="Protein kinase" evidence="8">
    <location>
        <begin position="171"/>
        <end position="470"/>
    </location>
</feature>
<dbReference type="Pfam" id="PF00069">
    <property type="entry name" value="Pkinase"/>
    <property type="match status" value="1"/>
</dbReference>
<evidence type="ECO:0000313" key="10">
    <source>
        <dbReference type="Proteomes" id="UP000034112"/>
    </source>
</evidence>
<evidence type="ECO:0000256" key="6">
    <source>
        <dbReference type="PROSITE-ProRule" id="PRU00023"/>
    </source>
</evidence>
<dbReference type="InterPro" id="IPR011009">
    <property type="entry name" value="Kinase-like_dom_sf"/>
</dbReference>
<evidence type="ECO:0000259" key="8">
    <source>
        <dbReference type="PROSITE" id="PS50011"/>
    </source>
</evidence>
<dbReference type="PROSITE" id="PS50297">
    <property type="entry name" value="ANK_REP_REGION"/>
    <property type="match status" value="1"/>
</dbReference>
<keyword evidence="4 9" id="KW-0418">Kinase</keyword>
<feature type="region of interest" description="Disordered" evidence="7">
    <location>
        <begin position="1"/>
        <end position="41"/>
    </location>
</feature>
<dbReference type="InterPro" id="IPR000719">
    <property type="entry name" value="Prot_kinase_dom"/>
</dbReference>
<dbReference type="Gene3D" id="3.30.200.20">
    <property type="entry name" value="Phosphorylase Kinase, domain 1"/>
    <property type="match status" value="1"/>
</dbReference>
<accession>A0A0F9X5L9</accession>
<dbReference type="SUPFAM" id="SSF56112">
    <property type="entry name" value="Protein kinase-like (PK-like)"/>
    <property type="match status" value="1"/>
</dbReference>
<dbReference type="Proteomes" id="UP000034112">
    <property type="component" value="Unassembled WGS sequence"/>
</dbReference>
<evidence type="ECO:0000256" key="2">
    <source>
        <dbReference type="ARBA" id="ARBA00022679"/>
    </source>
</evidence>
<feature type="repeat" description="ANK" evidence="6">
    <location>
        <begin position="779"/>
        <end position="811"/>
    </location>
</feature>
<dbReference type="InterPro" id="IPR002110">
    <property type="entry name" value="Ankyrin_rpt"/>
</dbReference>
<dbReference type="Pfam" id="PF00023">
    <property type="entry name" value="Ank"/>
    <property type="match status" value="1"/>
</dbReference>
<dbReference type="SMART" id="SM00220">
    <property type="entry name" value="S_TKc"/>
    <property type="match status" value="1"/>
</dbReference>
<dbReference type="PROSITE" id="PS50011">
    <property type="entry name" value="PROTEIN_KINASE_DOM"/>
    <property type="match status" value="1"/>
</dbReference>
<protein>
    <submittedName>
        <fullName evidence="9">AGC/AKT protein kinase</fullName>
    </submittedName>
</protein>
<dbReference type="AlphaFoldDB" id="A0A0F9X5L9"/>
<evidence type="ECO:0000256" key="1">
    <source>
        <dbReference type="ARBA" id="ARBA00022527"/>
    </source>
</evidence>
<name>A0A0F9X5L9_TRIHA</name>
<keyword evidence="3" id="KW-0547">Nucleotide-binding</keyword>
<dbReference type="SMART" id="SM00248">
    <property type="entry name" value="ANK"/>
    <property type="match status" value="4"/>
</dbReference>
<comment type="caution">
    <text evidence="9">The sequence shown here is derived from an EMBL/GenBank/DDBJ whole genome shotgun (WGS) entry which is preliminary data.</text>
</comment>
<keyword evidence="6" id="KW-0040">ANK repeat</keyword>
<sequence length="898" mass="101303">MTKVTVPNAVSGDSNEDAVPLNKTESSPEQAVAVGGDHPKSKSEPFISIEDGVHSIHGVDCIWHNMYAESTFTTFRWIPAHETIDSMLIKVARNVEEGLYSIISMSASKHSLTVLCVCEKNWEDLPPHLTSETIENLRWENLGSYSVKFDVFRAAELVLRFYLYHPSHRKGSSDIFLGQARIQPVLEEKKYTQWLQVEEGAGEICVEIEYTKTATPGIQAVGRRQRQSLRDSCSPNPCYHFQVEKQDTNLLYASKKLVNVDASHVFLSQAGKPFVAPLGFVAPISEGLQLHAPFIHGGPLFYHLQKPRRFDVDRCRFYAAEILCAFESLLQFNPSYRGPKTENILLDSIGHIVLCDFSLYHLDTKQPAHSTVEYPAPEQLLHGNSSTKPYVRWWWTLGIFLYEMLTGLPPFYAQNTERIHERITSSEQIAYPNSLPPSAKDILAGLLERNPEQRLGAKRGAGEIKQHSFFDCIDWNKLTRREYHPDFKPPKVTMPFPESRKVRGLAKAEVMRRLTKGSIYVSSLPMAQITRPATVDHNKKSIEMMKGQFPAAAASLAPPPPSPPFPDVKIPIDDNPDWELGWDEEAKVFYFYNRSNNARQIIVRQTFFPRQPSNQAHDGSSTGDVGNLPNQIQKEDALEAVLKAGYRHLIPQMLHKYGGMDLNVKLCGFQRALTLLEFAVEQEDADLLQLFIDGGATDTLGNALFLSVKKGYQELVAILAKMADRVDLTRALGRAVDRKDTAVIGILLASGAKCDFEDYDRPPPPSGGCHFPDVPDNEDYMPPLVRAVRLGNMELVRLLLAHGADVNVGYHDFHGERRSLFIDVTCGRVIEAAMELGHRDMVELFLEMGADIHLPQPTWQFHDCWMIARSVYLRVRTKLREVEAAWQSTRDSDEWVVV</sequence>
<gene>
    <name evidence="9" type="ORF">THAR02_07996</name>
</gene>
<dbReference type="OMA" id="QNTERIH"/>
<dbReference type="Gene3D" id="1.25.40.20">
    <property type="entry name" value="Ankyrin repeat-containing domain"/>
    <property type="match status" value="1"/>
</dbReference>
<keyword evidence="2" id="KW-0808">Transferase</keyword>
<evidence type="ECO:0000313" key="9">
    <source>
        <dbReference type="EMBL" id="KKO99894.1"/>
    </source>
</evidence>
<organism evidence="9 10">
    <name type="scientific">Trichoderma harzianum</name>
    <name type="common">Hypocrea lixii</name>
    <dbReference type="NCBI Taxonomy" id="5544"/>
    <lineage>
        <taxon>Eukaryota</taxon>
        <taxon>Fungi</taxon>
        <taxon>Dikarya</taxon>
        <taxon>Ascomycota</taxon>
        <taxon>Pezizomycotina</taxon>
        <taxon>Sordariomycetes</taxon>
        <taxon>Hypocreomycetidae</taxon>
        <taxon>Hypocreales</taxon>
        <taxon>Hypocreaceae</taxon>
        <taxon>Trichoderma</taxon>
    </lineage>
</organism>
<keyword evidence="5" id="KW-0067">ATP-binding</keyword>
<dbReference type="SUPFAM" id="SSF48403">
    <property type="entry name" value="Ankyrin repeat"/>
    <property type="match status" value="1"/>
</dbReference>
<dbReference type="Gene3D" id="1.10.510.10">
    <property type="entry name" value="Transferase(Phosphotransferase) domain 1"/>
    <property type="match status" value="1"/>
</dbReference>
<evidence type="ECO:0000256" key="5">
    <source>
        <dbReference type="ARBA" id="ARBA00022840"/>
    </source>
</evidence>
<dbReference type="PROSITE" id="PS50088">
    <property type="entry name" value="ANK_REPEAT"/>
    <property type="match status" value="1"/>
</dbReference>
<dbReference type="GO" id="GO:0004674">
    <property type="term" value="F:protein serine/threonine kinase activity"/>
    <property type="evidence" value="ECO:0007669"/>
    <property type="project" value="UniProtKB-KW"/>
</dbReference>
<dbReference type="EMBL" id="JOKZ01000291">
    <property type="protein sequence ID" value="KKO99894.1"/>
    <property type="molecule type" value="Genomic_DNA"/>
</dbReference>
<dbReference type="OrthoDB" id="1278353at2759"/>
<dbReference type="GO" id="GO:0005524">
    <property type="term" value="F:ATP binding"/>
    <property type="evidence" value="ECO:0007669"/>
    <property type="project" value="UniProtKB-KW"/>
</dbReference>